<dbReference type="InterPro" id="IPR040870">
    <property type="entry name" value="HEN1_dsRBD2"/>
</dbReference>
<feature type="transmembrane region" description="Helical" evidence="1">
    <location>
        <begin position="12"/>
        <end position="33"/>
    </location>
</feature>
<protein>
    <recommendedName>
        <fullName evidence="2">HEN1 double-stranded RNA binding domain-containing protein</fullName>
    </recommendedName>
</protein>
<dbReference type="AlphaFoldDB" id="A0A9K3J9Q8"/>
<keyword evidence="1" id="KW-0472">Membrane</keyword>
<keyword evidence="1" id="KW-0812">Transmembrane</keyword>
<proteinExistence type="predicted"/>
<organism evidence="3 4">
    <name type="scientific">Helianthus annuus</name>
    <name type="common">Common sunflower</name>
    <dbReference type="NCBI Taxonomy" id="4232"/>
    <lineage>
        <taxon>Eukaryota</taxon>
        <taxon>Viridiplantae</taxon>
        <taxon>Streptophyta</taxon>
        <taxon>Embryophyta</taxon>
        <taxon>Tracheophyta</taxon>
        <taxon>Spermatophyta</taxon>
        <taxon>Magnoliopsida</taxon>
        <taxon>eudicotyledons</taxon>
        <taxon>Gunneridae</taxon>
        <taxon>Pentapetalae</taxon>
        <taxon>asterids</taxon>
        <taxon>campanulids</taxon>
        <taxon>Asterales</taxon>
        <taxon>Asteraceae</taxon>
        <taxon>Asteroideae</taxon>
        <taxon>Heliantheae alliance</taxon>
        <taxon>Heliantheae</taxon>
        <taxon>Helianthus</taxon>
    </lineage>
</organism>
<dbReference type="Gramene" id="mRNA:HanXRQr2_Chr04g0181021">
    <property type="protein sequence ID" value="CDS:HanXRQr2_Chr04g0181021.1"/>
    <property type="gene ID" value="HanXRQr2_Chr04g0181021"/>
</dbReference>
<evidence type="ECO:0000313" key="3">
    <source>
        <dbReference type="EMBL" id="KAF5811406.1"/>
    </source>
</evidence>
<evidence type="ECO:0000313" key="4">
    <source>
        <dbReference type="Proteomes" id="UP000215914"/>
    </source>
</evidence>
<evidence type="ECO:0000259" key="2">
    <source>
        <dbReference type="Pfam" id="PF17842"/>
    </source>
</evidence>
<reference evidence="3" key="1">
    <citation type="journal article" date="2017" name="Nature">
        <title>The sunflower genome provides insights into oil metabolism, flowering and Asterid evolution.</title>
        <authorList>
            <person name="Badouin H."/>
            <person name="Gouzy J."/>
            <person name="Grassa C.J."/>
            <person name="Murat F."/>
            <person name="Staton S.E."/>
            <person name="Cottret L."/>
            <person name="Lelandais-Briere C."/>
            <person name="Owens G.L."/>
            <person name="Carrere S."/>
            <person name="Mayjonade B."/>
            <person name="Legrand L."/>
            <person name="Gill N."/>
            <person name="Kane N.C."/>
            <person name="Bowers J.E."/>
            <person name="Hubner S."/>
            <person name="Bellec A."/>
            <person name="Berard A."/>
            <person name="Berges H."/>
            <person name="Blanchet N."/>
            <person name="Boniface M.C."/>
            <person name="Brunel D."/>
            <person name="Catrice O."/>
            <person name="Chaidir N."/>
            <person name="Claudel C."/>
            <person name="Donnadieu C."/>
            <person name="Faraut T."/>
            <person name="Fievet G."/>
            <person name="Helmstetter N."/>
            <person name="King M."/>
            <person name="Knapp S.J."/>
            <person name="Lai Z."/>
            <person name="Le Paslier M.C."/>
            <person name="Lippi Y."/>
            <person name="Lorenzon L."/>
            <person name="Mandel J.R."/>
            <person name="Marage G."/>
            <person name="Marchand G."/>
            <person name="Marquand E."/>
            <person name="Bret-Mestries E."/>
            <person name="Morien E."/>
            <person name="Nambeesan S."/>
            <person name="Nguyen T."/>
            <person name="Pegot-Espagnet P."/>
            <person name="Pouilly N."/>
            <person name="Raftis F."/>
            <person name="Sallet E."/>
            <person name="Schiex T."/>
            <person name="Thomas J."/>
            <person name="Vandecasteele C."/>
            <person name="Vares D."/>
            <person name="Vear F."/>
            <person name="Vautrin S."/>
            <person name="Crespi M."/>
            <person name="Mangin B."/>
            <person name="Burke J.M."/>
            <person name="Salse J."/>
            <person name="Munos S."/>
            <person name="Vincourt P."/>
            <person name="Rieseberg L.H."/>
            <person name="Langlade N.B."/>
        </authorList>
    </citation>
    <scope>NUCLEOTIDE SEQUENCE</scope>
    <source>
        <tissue evidence="3">Leaves</tissue>
    </source>
</reference>
<dbReference type="EMBL" id="MNCJ02000319">
    <property type="protein sequence ID" value="KAF5811406.1"/>
    <property type="molecule type" value="Genomic_DNA"/>
</dbReference>
<evidence type="ECO:0000256" key="1">
    <source>
        <dbReference type="SAM" id="Phobius"/>
    </source>
</evidence>
<reference evidence="3" key="2">
    <citation type="submission" date="2020-06" db="EMBL/GenBank/DDBJ databases">
        <title>Helianthus annuus Genome sequencing and assembly Release 2.</title>
        <authorList>
            <person name="Gouzy J."/>
            <person name="Langlade N."/>
            <person name="Munos S."/>
        </authorList>
    </citation>
    <scope>NUCLEOTIDE SEQUENCE</scope>
    <source>
        <tissue evidence="3">Leaves</tissue>
    </source>
</reference>
<keyword evidence="4" id="KW-1185">Reference proteome</keyword>
<sequence length="119" mass="13553">MNGSIHFISSSFWISILIASDLEVGYLLTFRLLMNKLPTGIYKLSREAVLAAELPPKFRTRSNWRGLFPRDILCTFCRQHRLPEPVFSLIVTKGVRGAHLIGESPILHVTNQIKPRQLP</sequence>
<feature type="domain" description="HEN1 double-stranded RNA binding" evidence="2">
    <location>
        <begin position="38"/>
        <end position="92"/>
    </location>
</feature>
<name>A0A9K3J9Q8_HELAN</name>
<keyword evidence="1" id="KW-1133">Transmembrane helix</keyword>
<gene>
    <name evidence="3" type="ORF">HanXRQr2_Chr04g0181021</name>
</gene>
<dbReference type="Pfam" id="PF17842">
    <property type="entry name" value="dsRBD2"/>
    <property type="match status" value="1"/>
</dbReference>
<accession>A0A9K3J9Q8</accession>
<comment type="caution">
    <text evidence="3">The sequence shown here is derived from an EMBL/GenBank/DDBJ whole genome shotgun (WGS) entry which is preliminary data.</text>
</comment>
<dbReference type="Proteomes" id="UP000215914">
    <property type="component" value="Unassembled WGS sequence"/>
</dbReference>